<dbReference type="AlphaFoldDB" id="A0AAU7CMY7"/>
<gene>
    <name evidence="1" type="ORF">V5E97_10175</name>
</gene>
<proteinExistence type="predicted"/>
<dbReference type="RefSeq" id="WP_406699231.1">
    <property type="nucleotide sequence ID" value="NZ_CP155447.1"/>
</dbReference>
<dbReference type="InterPro" id="IPR013320">
    <property type="entry name" value="ConA-like_dom_sf"/>
</dbReference>
<dbReference type="EMBL" id="CP155447">
    <property type="protein sequence ID" value="XBH06380.1"/>
    <property type="molecule type" value="Genomic_DNA"/>
</dbReference>
<sequence length="272" mass="28089">MAYFDAKPDDPEWQDDEAPAGCRLYMPLVEGSGNTVRDFAGSNHGSFVGSPSWQSGLYGPQIGGFSTSNYVAIDPPAQLLGATYPFWMAALTVKTGITAGYSLAQGNSAGTQSMGILHNSGNSSLLAWQVRNDAGNLRSVSATVGNQSDGRPHVVMCVSPTASVRNLYFDGQLVGTNAAALGAITCDTLTIGAIRNATVTNAFTGSLLWAGCGSGSVPDPLALANDLLSGQFSAIRPRSRPALLAAGTSGGTTSVVYARRGRSFRTGSRGLS</sequence>
<dbReference type="SUPFAM" id="SSF49899">
    <property type="entry name" value="Concanavalin A-like lectins/glucanases"/>
    <property type="match status" value="1"/>
</dbReference>
<protein>
    <submittedName>
        <fullName evidence="1">LamG-like jellyroll fold domain-containing protein</fullName>
    </submittedName>
</protein>
<name>A0AAU7CMY7_9BACT</name>
<dbReference type="Gene3D" id="2.60.120.200">
    <property type="match status" value="1"/>
</dbReference>
<organism evidence="1">
    <name type="scientific">Singulisphaera sp. Ch08</name>
    <dbReference type="NCBI Taxonomy" id="3120278"/>
    <lineage>
        <taxon>Bacteria</taxon>
        <taxon>Pseudomonadati</taxon>
        <taxon>Planctomycetota</taxon>
        <taxon>Planctomycetia</taxon>
        <taxon>Isosphaerales</taxon>
        <taxon>Isosphaeraceae</taxon>
        <taxon>Singulisphaera</taxon>
    </lineage>
</organism>
<evidence type="ECO:0000313" key="1">
    <source>
        <dbReference type="EMBL" id="XBH06380.1"/>
    </source>
</evidence>
<accession>A0AAU7CMY7</accession>
<reference evidence="1" key="1">
    <citation type="submission" date="2024-05" db="EMBL/GenBank/DDBJ databases">
        <title>Planctomycetes of the genus Singulisphaera possess chitinolytic capabilities.</title>
        <authorList>
            <person name="Ivanova A."/>
        </authorList>
    </citation>
    <scope>NUCLEOTIDE SEQUENCE</scope>
    <source>
        <strain evidence="1">Ch08T</strain>
    </source>
</reference>